<accession>A0A7X1E3X0</accession>
<keyword evidence="2" id="KW-1133">Transmembrane helix</keyword>
<evidence type="ECO:0000256" key="1">
    <source>
        <dbReference type="SAM" id="MobiDB-lite"/>
    </source>
</evidence>
<dbReference type="Proteomes" id="UP000525652">
    <property type="component" value="Unassembled WGS sequence"/>
</dbReference>
<dbReference type="RefSeq" id="WP_185692683.1">
    <property type="nucleotide sequence ID" value="NZ_JACHVA010000080.1"/>
</dbReference>
<sequence>MTDRKSAETWVAGTNRLDEDFPLCALRLMPARRSARRTKADERPQRWIGLLLSLVLLQCLLIPNVSASITNWDPLPTPVGNANFRGYAQIERHLGSWSLPNGTEIPLHLVLQSDPTFEPGPLGPGWHFPFFRSDFVRVKDYEAVWEVPNGRRMFFPRDRQEEESDEDEQIFRSRDGEWTAVWEKDRDEIEATVTSTEDPAWWFHYEEGRLHSFQMGEESPEYQVDWLGGSNYPRMIRPSNRREGPVEIVYAGRTPEAIRIEDRVWHIEMGKGDWTAPDGRSDYSDYRVNFLTELVNPDGDIEAFVYEKGELNERTVGVLDQPGITKVVRLPVNRLSLRDAGGSGSRLSRVGGPQRIPGRRFRG</sequence>
<proteinExistence type="predicted"/>
<feature type="transmembrane region" description="Helical" evidence="2">
    <location>
        <begin position="47"/>
        <end position="66"/>
    </location>
</feature>
<feature type="region of interest" description="Disordered" evidence="1">
    <location>
        <begin position="340"/>
        <end position="363"/>
    </location>
</feature>
<dbReference type="AlphaFoldDB" id="A0A7X1E3X0"/>
<evidence type="ECO:0000313" key="4">
    <source>
        <dbReference type="Proteomes" id="UP000525652"/>
    </source>
</evidence>
<gene>
    <name evidence="3" type="ORF">H5P30_09345</name>
</gene>
<reference evidence="3 4" key="1">
    <citation type="submission" date="2020-07" db="EMBL/GenBank/DDBJ databases">
        <authorList>
            <person name="Feng X."/>
        </authorList>
    </citation>
    <scope>NUCLEOTIDE SEQUENCE [LARGE SCALE GENOMIC DNA]</scope>
    <source>
        <strain evidence="3 4">JCM14086</strain>
    </source>
</reference>
<keyword evidence="2" id="KW-0472">Membrane</keyword>
<evidence type="ECO:0000256" key="2">
    <source>
        <dbReference type="SAM" id="Phobius"/>
    </source>
</evidence>
<keyword evidence="2" id="KW-0812">Transmembrane</keyword>
<name>A0A7X1E3X0_9BACT</name>
<evidence type="ECO:0000313" key="3">
    <source>
        <dbReference type="EMBL" id="MBC2601985.1"/>
    </source>
</evidence>
<comment type="caution">
    <text evidence="3">The sequence shown here is derived from an EMBL/GenBank/DDBJ whole genome shotgun (WGS) entry which is preliminary data.</text>
</comment>
<protein>
    <submittedName>
        <fullName evidence="3">Uncharacterized protein</fullName>
    </submittedName>
</protein>
<keyword evidence="4" id="KW-1185">Reference proteome</keyword>
<organism evidence="3 4">
    <name type="scientific">Puniceicoccus vermicola</name>
    <dbReference type="NCBI Taxonomy" id="388746"/>
    <lineage>
        <taxon>Bacteria</taxon>
        <taxon>Pseudomonadati</taxon>
        <taxon>Verrucomicrobiota</taxon>
        <taxon>Opitutia</taxon>
        <taxon>Puniceicoccales</taxon>
        <taxon>Puniceicoccaceae</taxon>
        <taxon>Puniceicoccus</taxon>
    </lineage>
</organism>
<dbReference type="EMBL" id="JACHVA010000080">
    <property type="protein sequence ID" value="MBC2601985.1"/>
    <property type="molecule type" value="Genomic_DNA"/>
</dbReference>